<evidence type="ECO:0000256" key="1">
    <source>
        <dbReference type="ARBA" id="ARBA00010792"/>
    </source>
</evidence>
<keyword evidence="2" id="KW-0812">Transmembrane</keyword>
<evidence type="ECO:0000313" key="4">
    <source>
        <dbReference type="EMBL" id="TNJ67049.1"/>
    </source>
</evidence>
<organism evidence="4 5">
    <name type="scientific">Paenibacillus hemerocallicola</name>
    <dbReference type="NCBI Taxonomy" id="1172614"/>
    <lineage>
        <taxon>Bacteria</taxon>
        <taxon>Bacillati</taxon>
        <taxon>Bacillota</taxon>
        <taxon>Bacilli</taxon>
        <taxon>Bacillales</taxon>
        <taxon>Paenibacillaceae</taxon>
        <taxon>Paenibacillus</taxon>
    </lineage>
</organism>
<comment type="caution">
    <text evidence="4">The sequence shown here is derived from an EMBL/GenBank/DDBJ whole genome shotgun (WGS) entry which is preliminary data.</text>
</comment>
<feature type="transmembrane region" description="Helical" evidence="2">
    <location>
        <begin position="49"/>
        <end position="70"/>
    </location>
</feature>
<feature type="domain" description="VTT" evidence="3">
    <location>
        <begin position="29"/>
        <end position="155"/>
    </location>
</feature>
<evidence type="ECO:0000259" key="3">
    <source>
        <dbReference type="Pfam" id="PF09335"/>
    </source>
</evidence>
<keyword evidence="5" id="KW-1185">Reference proteome</keyword>
<dbReference type="AlphaFoldDB" id="A0A5C4TF76"/>
<dbReference type="OrthoDB" id="9782291at2"/>
<dbReference type="EMBL" id="VDCQ01000007">
    <property type="protein sequence ID" value="TNJ67049.1"/>
    <property type="molecule type" value="Genomic_DNA"/>
</dbReference>
<evidence type="ECO:0000256" key="2">
    <source>
        <dbReference type="SAM" id="Phobius"/>
    </source>
</evidence>
<dbReference type="PANTHER" id="PTHR42709:SF9">
    <property type="entry name" value="ALKALINE PHOSPHATASE LIKE PROTEIN"/>
    <property type="match status" value="1"/>
</dbReference>
<feature type="transmembrane region" description="Helical" evidence="2">
    <location>
        <begin position="170"/>
        <end position="189"/>
    </location>
</feature>
<accession>A0A5C4TF76</accession>
<reference evidence="4 5" key="1">
    <citation type="submission" date="2019-05" db="EMBL/GenBank/DDBJ databases">
        <title>We sequenced the genome of Paenibacillus hemerocallicola KCTC 33185 for further insight into its adaptation and study the phylogeny of Paenibacillus.</title>
        <authorList>
            <person name="Narsing Rao M.P."/>
        </authorList>
    </citation>
    <scope>NUCLEOTIDE SEQUENCE [LARGE SCALE GENOMIC DNA]</scope>
    <source>
        <strain evidence="4 5">KCTC 33185</strain>
    </source>
</reference>
<gene>
    <name evidence="4" type="ORF">FE784_07585</name>
</gene>
<protein>
    <submittedName>
        <fullName evidence="4">DedA family protein</fullName>
    </submittedName>
</protein>
<dbReference type="PANTHER" id="PTHR42709">
    <property type="entry name" value="ALKALINE PHOSPHATASE LIKE PROTEIN"/>
    <property type="match status" value="1"/>
</dbReference>
<keyword evidence="2" id="KW-0472">Membrane</keyword>
<dbReference type="InterPro" id="IPR032816">
    <property type="entry name" value="VTT_dom"/>
</dbReference>
<dbReference type="Pfam" id="PF09335">
    <property type="entry name" value="VTT_dom"/>
    <property type="match status" value="1"/>
</dbReference>
<evidence type="ECO:0000313" key="5">
    <source>
        <dbReference type="Proteomes" id="UP000307943"/>
    </source>
</evidence>
<dbReference type="GO" id="GO:0005886">
    <property type="term" value="C:plasma membrane"/>
    <property type="evidence" value="ECO:0007669"/>
    <property type="project" value="TreeGrafter"/>
</dbReference>
<dbReference type="Proteomes" id="UP000307943">
    <property type="component" value="Unassembled WGS sequence"/>
</dbReference>
<feature type="transmembrane region" description="Helical" evidence="2">
    <location>
        <begin position="12"/>
        <end position="29"/>
    </location>
</feature>
<proteinExistence type="inferred from homology"/>
<dbReference type="InterPro" id="IPR051311">
    <property type="entry name" value="DedA_domain"/>
</dbReference>
<sequence>MEWMNGLFEQYGYFLLFFGLFAESLALPFPGELAMALSGHMAYLGKSDLLLAMLYSFLGATIGTMLTYALGRKLGRPFFETYGKYVFLSRERIDKLADWFGKYGSKLLLVSYFVPGLRHFTGYVSGIMRIRLGTFLLFNHISAFVWVIAYVTIGRIFGKQLDHLLHMISAYSWRAAVCIAVGIAIILTVKSYRAKLLKKKALLAVSPDNGVR</sequence>
<comment type="similarity">
    <text evidence="1">Belongs to the DedA family.</text>
</comment>
<keyword evidence="2" id="KW-1133">Transmembrane helix</keyword>
<feature type="transmembrane region" description="Helical" evidence="2">
    <location>
        <begin position="135"/>
        <end position="158"/>
    </location>
</feature>
<name>A0A5C4TF76_9BACL</name>